<comment type="caution">
    <text evidence="10">The sequence shown here is derived from an EMBL/GenBank/DDBJ whole genome shotgun (WGS) entry which is preliminary data.</text>
</comment>
<comment type="function">
    <text evidence="1">NDH-1 shuttles electrons from NADH, via FMN and iron-sulfur (Fe-S) centers, to quinones in the respiratory chain. The immediate electron acceptor for the enzyme in this species is believed to be ubiquinone. Couples the redox reaction to proton translocation (for every two electrons transferred, four hydrogen ions are translocated across the cytoplasmic membrane), and thus conserves the redox energy in a proton gradient.</text>
</comment>
<evidence type="ECO:0000256" key="1">
    <source>
        <dbReference type="ARBA" id="ARBA00002378"/>
    </source>
</evidence>
<evidence type="ECO:0000313" key="11">
    <source>
        <dbReference type="Proteomes" id="UP000786693"/>
    </source>
</evidence>
<evidence type="ECO:0000313" key="10">
    <source>
        <dbReference type="EMBL" id="GIT96762.1"/>
    </source>
</evidence>
<evidence type="ECO:0000256" key="7">
    <source>
        <dbReference type="RuleBase" id="RU000320"/>
    </source>
</evidence>
<gene>
    <name evidence="10" type="primary">nuoM</name>
    <name evidence="10" type="ORF">JANAI62_33850</name>
</gene>
<evidence type="ECO:0000256" key="5">
    <source>
        <dbReference type="ARBA" id="ARBA00022989"/>
    </source>
</evidence>
<keyword evidence="4 7" id="KW-0812">Transmembrane</keyword>
<feature type="transmembrane region" description="Helical" evidence="8">
    <location>
        <begin position="463"/>
        <end position="481"/>
    </location>
</feature>
<dbReference type="NCBIfam" id="NF004501">
    <property type="entry name" value="PRK05846.1-5"/>
    <property type="match status" value="1"/>
</dbReference>
<dbReference type="Proteomes" id="UP000786693">
    <property type="component" value="Unassembled WGS sequence"/>
</dbReference>
<dbReference type="PANTHER" id="PTHR43507">
    <property type="entry name" value="NADH-UBIQUINONE OXIDOREDUCTASE CHAIN 4"/>
    <property type="match status" value="1"/>
</dbReference>
<feature type="transmembrane region" description="Helical" evidence="8">
    <location>
        <begin position="381"/>
        <end position="398"/>
    </location>
</feature>
<evidence type="ECO:0000256" key="8">
    <source>
        <dbReference type="SAM" id="Phobius"/>
    </source>
</evidence>
<evidence type="ECO:0000259" key="9">
    <source>
        <dbReference type="Pfam" id="PF00361"/>
    </source>
</evidence>
<dbReference type="PANTHER" id="PTHR43507:SF1">
    <property type="entry name" value="NADH-UBIQUINONE OXIDOREDUCTASE CHAIN 4"/>
    <property type="match status" value="1"/>
</dbReference>
<evidence type="ECO:0000256" key="2">
    <source>
        <dbReference type="ARBA" id="ARBA00004127"/>
    </source>
</evidence>
<evidence type="ECO:0000256" key="3">
    <source>
        <dbReference type="ARBA" id="ARBA00009025"/>
    </source>
</evidence>
<reference evidence="10 11" key="1">
    <citation type="submission" date="2021-05" db="EMBL/GenBank/DDBJ databases">
        <title>Bacteria Genome sequencing.</title>
        <authorList>
            <person name="Takabe Y."/>
            <person name="Nakajima Y."/>
            <person name="Suzuki S."/>
            <person name="Shiozaki T."/>
        </authorList>
    </citation>
    <scope>NUCLEOTIDE SEQUENCE [LARGE SCALE GENOMIC DNA]</scope>
    <source>
        <strain evidence="10 11">AI_62</strain>
    </source>
</reference>
<feature type="domain" description="NADH:quinone oxidoreductase/Mrp antiporter transmembrane" evidence="9">
    <location>
        <begin position="130"/>
        <end position="428"/>
    </location>
</feature>
<evidence type="ECO:0000256" key="4">
    <source>
        <dbReference type="ARBA" id="ARBA00022692"/>
    </source>
</evidence>
<accession>A0ABQ4NRQ7</accession>
<protein>
    <submittedName>
        <fullName evidence="10">NADH-quinone oxidoreductase subunit M</fullName>
    </submittedName>
</protein>
<dbReference type="InterPro" id="IPR010227">
    <property type="entry name" value="NADH_Q_OxRdtase_chainM/4"/>
</dbReference>
<feature type="transmembrane region" description="Helical" evidence="8">
    <location>
        <begin position="83"/>
        <end position="104"/>
    </location>
</feature>
<organism evidence="10 11">
    <name type="scientific">Jannaschia pagri</name>
    <dbReference type="NCBI Taxonomy" id="2829797"/>
    <lineage>
        <taxon>Bacteria</taxon>
        <taxon>Pseudomonadati</taxon>
        <taxon>Pseudomonadota</taxon>
        <taxon>Alphaproteobacteria</taxon>
        <taxon>Rhodobacterales</taxon>
        <taxon>Roseobacteraceae</taxon>
        <taxon>Jannaschia</taxon>
    </lineage>
</organism>
<feature type="transmembrane region" description="Helical" evidence="8">
    <location>
        <begin position="116"/>
        <end position="138"/>
    </location>
</feature>
<dbReference type="PRINTS" id="PR01437">
    <property type="entry name" value="NUOXDRDTASE4"/>
</dbReference>
<dbReference type="NCBIfam" id="NF004499">
    <property type="entry name" value="PRK05846.1-3"/>
    <property type="match status" value="1"/>
</dbReference>
<dbReference type="InterPro" id="IPR003918">
    <property type="entry name" value="NADH_UbQ_OxRdtase"/>
</dbReference>
<feature type="transmembrane region" description="Helical" evidence="8">
    <location>
        <begin position="166"/>
        <end position="186"/>
    </location>
</feature>
<sequence>MDNLLSIVTFTPLIAALIMAVFLRGDDEAAQRNAKWLALAATTFTFVVSIFILTGFDPQNTGFQFVEEREWLLGLTYKMGVDGISVTFVLLTTFLMPLVIAACWDVTHRVKDYMIALLVLETLMIGVFCALDIILFYLFFEAGLIPMFLIIGIWGGANRIYASFKFFLYTLIGSVLMLVAMIAMYLDAGTTDIPTLLTHEFSYAPLNVLGINVLGGAQTLMWLAFFASFAVKMPMWPVHTWLPDAHVQAPTAGSVVLAAILLKMGGYGFLRFSLPMFPVGSEVMGPLVLWLSAIAIVYASLVAMMQDDMKKLIAYSSVAHMGFVTMGIFAANQQGVDGAIFQMISHGFISGALFLCVGVVYDRMHTREIDAYGGLVNRMPAYALIFMLFTMANVGLPGTSGFVGEFLTLMGVFQVNTWVALVACTGVIFSAGYALWLYRRVVFGDLIKESLRSITDLTTREKAIFAPLVAFTLLLGIYPSLLTDIIGPSVEALVENYDVATADLVLSHAVADAGH</sequence>
<feature type="transmembrane region" description="Helical" evidence="8">
    <location>
        <begin position="418"/>
        <end position="438"/>
    </location>
</feature>
<dbReference type="Pfam" id="PF00361">
    <property type="entry name" value="Proton_antipo_M"/>
    <property type="match status" value="1"/>
</dbReference>
<proteinExistence type="inferred from homology"/>
<keyword evidence="11" id="KW-1185">Reference proteome</keyword>
<feature type="transmembrane region" description="Helical" evidence="8">
    <location>
        <begin position="343"/>
        <end position="361"/>
    </location>
</feature>
<feature type="transmembrane region" description="Helical" evidence="8">
    <location>
        <begin position="6"/>
        <end position="24"/>
    </location>
</feature>
<name>A0ABQ4NRQ7_9RHOB</name>
<keyword evidence="6 8" id="KW-0472">Membrane</keyword>
<dbReference type="InterPro" id="IPR001750">
    <property type="entry name" value="ND/Mrp_TM"/>
</dbReference>
<comment type="similarity">
    <text evidence="3">Belongs to the complex I subunit 4 family.</text>
</comment>
<feature type="transmembrane region" description="Helical" evidence="8">
    <location>
        <begin position="284"/>
        <end position="305"/>
    </location>
</feature>
<comment type="subcellular location">
    <subcellularLocation>
        <location evidence="2">Endomembrane system</location>
        <topology evidence="2">Multi-pass membrane protein</topology>
    </subcellularLocation>
    <subcellularLocation>
        <location evidence="7">Membrane</location>
        <topology evidence="7">Multi-pass membrane protein</topology>
    </subcellularLocation>
</comment>
<feature type="transmembrane region" description="Helical" evidence="8">
    <location>
        <begin position="312"/>
        <end position="331"/>
    </location>
</feature>
<dbReference type="NCBIfam" id="TIGR01972">
    <property type="entry name" value="NDH_I_M"/>
    <property type="match status" value="1"/>
</dbReference>
<dbReference type="EMBL" id="BPFH01000007">
    <property type="protein sequence ID" value="GIT96762.1"/>
    <property type="molecule type" value="Genomic_DNA"/>
</dbReference>
<feature type="transmembrane region" description="Helical" evidence="8">
    <location>
        <begin position="252"/>
        <end position="272"/>
    </location>
</feature>
<dbReference type="RefSeq" id="WP_220750253.1">
    <property type="nucleotide sequence ID" value="NZ_BPFH01000007.1"/>
</dbReference>
<feature type="transmembrane region" description="Helical" evidence="8">
    <location>
        <begin position="206"/>
        <end position="231"/>
    </location>
</feature>
<evidence type="ECO:0000256" key="6">
    <source>
        <dbReference type="ARBA" id="ARBA00023136"/>
    </source>
</evidence>
<keyword evidence="5 8" id="KW-1133">Transmembrane helix</keyword>
<feature type="transmembrane region" description="Helical" evidence="8">
    <location>
        <begin position="36"/>
        <end position="56"/>
    </location>
</feature>
<feature type="transmembrane region" description="Helical" evidence="8">
    <location>
        <begin position="144"/>
        <end position="161"/>
    </location>
</feature>